<evidence type="ECO:0008006" key="4">
    <source>
        <dbReference type="Google" id="ProtNLM"/>
    </source>
</evidence>
<proteinExistence type="predicted"/>
<feature type="region of interest" description="Disordered" evidence="1">
    <location>
        <begin position="147"/>
        <end position="192"/>
    </location>
</feature>
<dbReference type="AlphaFoldDB" id="A0A5C6RHY9"/>
<comment type="caution">
    <text evidence="2">The sequence shown here is derived from an EMBL/GenBank/DDBJ whole genome shotgun (WGS) entry which is preliminary data.</text>
</comment>
<accession>A0A5C6RHY9</accession>
<dbReference type="EMBL" id="VOOR01000038">
    <property type="protein sequence ID" value="TXB62068.1"/>
    <property type="molecule type" value="Genomic_DNA"/>
</dbReference>
<evidence type="ECO:0000313" key="3">
    <source>
        <dbReference type="Proteomes" id="UP000321580"/>
    </source>
</evidence>
<name>A0A5C6RHY9_9BACT</name>
<keyword evidence="3" id="KW-1185">Reference proteome</keyword>
<protein>
    <recommendedName>
        <fullName evidence="4">Tetratricopeptide repeat protein</fullName>
    </recommendedName>
</protein>
<dbReference type="RefSeq" id="WP_147168576.1">
    <property type="nucleotide sequence ID" value="NZ_VOOR01000038.1"/>
</dbReference>
<dbReference type="OrthoDB" id="594666at2"/>
<gene>
    <name evidence="2" type="ORF">FRY97_16035</name>
</gene>
<dbReference type="Proteomes" id="UP000321580">
    <property type="component" value="Unassembled WGS sequence"/>
</dbReference>
<evidence type="ECO:0000256" key="1">
    <source>
        <dbReference type="SAM" id="MobiDB-lite"/>
    </source>
</evidence>
<feature type="compositionally biased region" description="Pro residues" evidence="1">
    <location>
        <begin position="158"/>
        <end position="167"/>
    </location>
</feature>
<sequence>MNADHFHQYLQHPEMLQRVSFQEIKTLVLQYPYSQPLSVLLLCKALMDNRDDWKGHLARASALTTDRRALAALVDRLTSPEPQQESFTLQEEYLELRSLEELDAEQDSLLPLQEEDGAAGPDTLHIHFPEGLGLSPAQEEEDLAWPAGAGPEAEDPPLPDQSPPAPATPEEQAAGPDTTAAEMPNASMQPAPARERWIEHAVSTAVSIAGLSPIKPEPADERMPVDRPLHTGVPKPRPKASFSSWIAQFQPPDIQSQLGDLMEASKKEKDRHSKKKVDHIAARSITENDEIASETLARLLARQGQTGKAVEMYRRLMLVFPEKSDYFAQLIQNLKSD</sequence>
<reference evidence="2 3" key="1">
    <citation type="submission" date="2019-08" db="EMBL/GenBank/DDBJ databases">
        <title>Genome of Phaeodactylibacter luteus.</title>
        <authorList>
            <person name="Bowman J.P."/>
        </authorList>
    </citation>
    <scope>NUCLEOTIDE SEQUENCE [LARGE SCALE GENOMIC DNA]</scope>
    <source>
        <strain evidence="2 3">KCTC 42180</strain>
    </source>
</reference>
<evidence type="ECO:0000313" key="2">
    <source>
        <dbReference type="EMBL" id="TXB62068.1"/>
    </source>
</evidence>
<organism evidence="2 3">
    <name type="scientific">Phaeodactylibacter luteus</name>
    <dbReference type="NCBI Taxonomy" id="1564516"/>
    <lineage>
        <taxon>Bacteria</taxon>
        <taxon>Pseudomonadati</taxon>
        <taxon>Bacteroidota</taxon>
        <taxon>Saprospiria</taxon>
        <taxon>Saprospirales</taxon>
        <taxon>Haliscomenobacteraceae</taxon>
        <taxon>Phaeodactylibacter</taxon>
    </lineage>
</organism>